<comment type="caution">
    <text evidence="1">The sequence shown here is derived from an EMBL/GenBank/DDBJ whole genome shotgun (WGS) entry which is preliminary data.</text>
</comment>
<reference evidence="1 2" key="1">
    <citation type="journal article" date="2020" name="Mol. Plant">
        <title>The Chromosome-Based Rubber Tree Genome Provides New Insights into Spurge Genome Evolution and Rubber Biosynthesis.</title>
        <authorList>
            <person name="Liu J."/>
            <person name="Shi C."/>
            <person name="Shi C.C."/>
            <person name="Li W."/>
            <person name="Zhang Q.J."/>
            <person name="Zhang Y."/>
            <person name="Li K."/>
            <person name="Lu H.F."/>
            <person name="Shi C."/>
            <person name="Zhu S.T."/>
            <person name="Xiao Z.Y."/>
            <person name="Nan H."/>
            <person name="Yue Y."/>
            <person name="Zhu X.G."/>
            <person name="Wu Y."/>
            <person name="Hong X.N."/>
            <person name="Fan G.Y."/>
            <person name="Tong Y."/>
            <person name="Zhang D."/>
            <person name="Mao C.L."/>
            <person name="Liu Y.L."/>
            <person name="Hao S.J."/>
            <person name="Liu W.Q."/>
            <person name="Lv M.Q."/>
            <person name="Zhang H.B."/>
            <person name="Liu Y."/>
            <person name="Hu-Tang G.R."/>
            <person name="Wang J.P."/>
            <person name="Wang J.H."/>
            <person name="Sun Y.H."/>
            <person name="Ni S.B."/>
            <person name="Chen W.B."/>
            <person name="Zhang X.C."/>
            <person name="Jiao Y.N."/>
            <person name="Eichler E.E."/>
            <person name="Li G.H."/>
            <person name="Liu X."/>
            <person name="Gao L.Z."/>
        </authorList>
    </citation>
    <scope>NUCLEOTIDE SEQUENCE [LARGE SCALE GENOMIC DNA]</scope>
    <source>
        <strain evidence="2">cv. GT1</strain>
        <tissue evidence="1">Leaf</tissue>
    </source>
</reference>
<accession>A0A6A6M7Q8</accession>
<dbReference type="CDD" id="cd09272">
    <property type="entry name" value="RNase_HI_RT_Ty1"/>
    <property type="match status" value="1"/>
</dbReference>
<dbReference type="EMBL" id="JAAGAX010000006">
    <property type="protein sequence ID" value="KAF2309740.1"/>
    <property type="molecule type" value="Genomic_DNA"/>
</dbReference>
<gene>
    <name evidence="1" type="ORF">GH714_004896</name>
</gene>
<dbReference type="Proteomes" id="UP000467840">
    <property type="component" value="Chromosome 14"/>
</dbReference>
<dbReference type="AlphaFoldDB" id="A0A6A6M7Q8"/>
<evidence type="ECO:0008006" key="3">
    <source>
        <dbReference type="Google" id="ProtNLM"/>
    </source>
</evidence>
<dbReference type="PANTHER" id="PTHR11439:SF450">
    <property type="entry name" value="REVERSE TRANSCRIPTASE TY1_COPIA-TYPE DOMAIN-CONTAINING PROTEIN"/>
    <property type="match status" value="1"/>
</dbReference>
<sequence>MSILTQIGHVIRTTVAQLLLMPSSLVLISYPSLSRKQCTVARSSTEAEYKAIGAAAIEVTWLMSLLREISMAPTQPPVLWCDNVGETYLTANSIFHNRMKHIEVEFHFARDMVAKGALQVRYISSKDQIADVFTKGLYIYGS</sequence>
<evidence type="ECO:0000313" key="2">
    <source>
        <dbReference type="Proteomes" id="UP000467840"/>
    </source>
</evidence>
<keyword evidence="2" id="KW-1185">Reference proteome</keyword>
<protein>
    <recommendedName>
        <fullName evidence="3">Reverse transcriptase Ty1/copia-type domain-containing protein</fullName>
    </recommendedName>
</protein>
<dbReference type="PANTHER" id="PTHR11439">
    <property type="entry name" value="GAG-POL-RELATED RETROTRANSPOSON"/>
    <property type="match status" value="1"/>
</dbReference>
<name>A0A6A6M7Q8_HEVBR</name>
<proteinExistence type="predicted"/>
<evidence type="ECO:0000313" key="1">
    <source>
        <dbReference type="EMBL" id="KAF2309740.1"/>
    </source>
</evidence>
<organism evidence="1 2">
    <name type="scientific">Hevea brasiliensis</name>
    <name type="common">Para rubber tree</name>
    <name type="synonym">Siphonia brasiliensis</name>
    <dbReference type="NCBI Taxonomy" id="3981"/>
    <lineage>
        <taxon>Eukaryota</taxon>
        <taxon>Viridiplantae</taxon>
        <taxon>Streptophyta</taxon>
        <taxon>Embryophyta</taxon>
        <taxon>Tracheophyta</taxon>
        <taxon>Spermatophyta</taxon>
        <taxon>Magnoliopsida</taxon>
        <taxon>eudicotyledons</taxon>
        <taxon>Gunneridae</taxon>
        <taxon>Pentapetalae</taxon>
        <taxon>rosids</taxon>
        <taxon>fabids</taxon>
        <taxon>Malpighiales</taxon>
        <taxon>Euphorbiaceae</taxon>
        <taxon>Crotonoideae</taxon>
        <taxon>Micrandreae</taxon>
        <taxon>Hevea</taxon>
    </lineage>
</organism>